<feature type="compositionally biased region" description="Low complexity" evidence="4">
    <location>
        <begin position="875"/>
        <end position="901"/>
    </location>
</feature>
<dbReference type="OMA" id="SITTHAC"/>
<feature type="region of interest" description="Disordered" evidence="4">
    <location>
        <begin position="1835"/>
        <end position="2015"/>
    </location>
</feature>
<keyword evidence="3" id="KW-0175">Coiled coil</keyword>
<feature type="compositionally biased region" description="Pro residues" evidence="4">
    <location>
        <begin position="1472"/>
        <end position="1482"/>
    </location>
</feature>
<keyword evidence="2" id="KW-0067">ATP-binding</keyword>
<feature type="compositionally biased region" description="Low complexity" evidence="4">
    <location>
        <begin position="1742"/>
        <end position="1758"/>
    </location>
</feature>
<feature type="region of interest" description="Disordered" evidence="4">
    <location>
        <begin position="444"/>
        <end position="474"/>
    </location>
</feature>
<protein>
    <recommendedName>
        <fullName evidence="5">Protein kinase domain-containing protein</fullName>
    </recommendedName>
</protein>
<dbReference type="SUPFAM" id="SSF56112">
    <property type="entry name" value="Protein kinase-like (PK-like)"/>
    <property type="match status" value="1"/>
</dbReference>
<gene>
    <name evidence="6" type="primary">FGENESH: predicted gene_14.36</name>
    <name evidence="6" type="ORF">BN2166_0064860</name>
</gene>
<name>A0A0K3CQ70_RHOTO</name>
<dbReference type="InterPro" id="IPR008271">
    <property type="entry name" value="Ser/Thr_kinase_AS"/>
</dbReference>
<feature type="compositionally biased region" description="Low complexity" evidence="4">
    <location>
        <begin position="1956"/>
        <end position="1969"/>
    </location>
</feature>
<feature type="compositionally biased region" description="Polar residues" evidence="4">
    <location>
        <begin position="2121"/>
        <end position="2141"/>
    </location>
</feature>
<feature type="region of interest" description="Disordered" evidence="4">
    <location>
        <begin position="2121"/>
        <end position="2174"/>
    </location>
</feature>
<evidence type="ECO:0000256" key="3">
    <source>
        <dbReference type="SAM" id="Coils"/>
    </source>
</evidence>
<evidence type="ECO:0000256" key="4">
    <source>
        <dbReference type="SAM" id="MobiDB-lite"/>
    </source>
</evidence>
<feature type="compositionally biased region" description="Low complexity" evidence="4">
    <location>
        <begin position="962"/>
        <end position="975"/>
    </location>
</feature>
<keyword evidence="7" id="KW-1185">Reference proteome</keyword>
<feature type="compositionally biased region" description="Low complexity" evidence="4">
    <location>
        <begin position="1835"/>
        <end position="1856"/>
    </location>
</feature>
<accession>A0A0K3CQ70</accession>
<evidence type="ECO:0000313" key="7">
    <source>
        <dbReference type="Proteomes" id="UP000199069"/>
    </source>
</evidence>
<dbReference type="InterPro" id="IPR011009">
    <property type="entry name" value="Kinase-like_dom_sf"/>
</dbReference>
<feature type="compositionally biased region" description="Low complexity" evidence="4">
    <location>
        <begin position="1671"/>
        <end position="1704"/>
    </location>
</feature>
<feature type="compositionally biased region" description="Basic and acidic residues" evidence="4">
    <location>
        <begin position="1705"/>
        <end position="1721"/>
    </location>
</feature>
<keyword evidence="1" id="KW-0547">Nucleotide-binding</keyword>
<feature type="region of interest" description="Disordered" evidence="4">
    <location>
        <begin position="989"/>
        <end position="1542"/>
    </location>
</feature>
<dbReference type="GO" id="GO:0035556">
    <property type="term" value="P:intracellular signal transduction"/>
    <property type="evidence" value="ECO:0007669"/>
    <property type="project" value="TreeGrafter"/>
</dbReference>
<sequence length="2174" mass="225697">MAGETLGEAPKERRRALGTVAASTAISSSGTFGKVRLGVHRLTGTRVAIKQVPKSLPSYSPTDPSSPLSLLTREIHHHRRLRHPHVLSLFELIATESSIYLVTELCAGGELFDYLVEHGRLSLPETRRIFGQLVLGVAYLHREGVVHRDLKLENVLLDENVNVKIADLGFGREFEKGKWLETRVGTLGYMAPEVVAGSKYLGEQVDVWSLGVILYALVTGSLPFDDDDEGIMRQLILDCKYEMPEWLDEDASSLIRSILTRDPLLRPSLKQILAHPFFTRPPPPAEPEASSSTASSPSIVPKNPSLAPPLLMSEPRGLALAPPVPSADILSSSPDSMLSMSAVKRGKQRAFDTDSSVFSTPVQPRSLPVSLRQTSPPGPFSAIPPHLSAASSPIGGHTTSSTLRRHPSTASIDFGPVAPAPLVPPLMQRTGSAGGVSVKSLSIGPGGVIGRDRGTGSGSGSGSGSSGLARRKSIGSASERLVRLDEDDAGEDARALVASPTPVVNGDASAIEEMEAQAASDIDDEPRIDYLSLFLSTSSAPPLLSSASDQALLKLIADLGFDAGQVAHSIRTSACDSCSAIWWMLKRKREEKARLEGLEAGDGEEGEGTLVRTNSMMSVRHAERLRDPAAVLLDTQGEEDEDSSEEEFEQNEPLEVLVEETPTPPETARPVEERRPSGSSSSSSHSRSREASLRPPSPPRTPSRRASHTPAGPNTPLTPSAAIAAAHRPTTPISPVSPPSQEEAEARLSYFLSDDPVSAHSTAVPSYFPTVEPPSPLKARGLSSSMPRSASRDQLGVVGTSTDEKGDAKRARAGSVSMLARATSAIGQGLASLSNAGTPTTEEGVSPGGIFAGRKGSLPSDDPRLLHQATPPQRSSLPLLSVPMPSMSAPSTPSMPTSSITPPLPSSARQEGAHPPLTATPPRALPERALSPAPSASASSHQGSFSTTSSSARVGRSVSLTGPSSSAGKKSSRGGNLLSTFKLWFGQDPRKRKRASMVPRLGGPASNEYAPVGFGATGIGRSQSMYTTSSPLGRRPTMGSRRSSNNSLVNGGREAGPAGAGVSLSRRSSVSSAHRDYSLSTPGRGMHRRRASDASRTSASERGDRSRPASLRSFSGQQPGKPGGGRRTGRHSRAASTSSAGSYATAKDAVYRRPPTTTTVVRRRHGSHGRRSTDGGGTPGRHHRRTASGASSAHRSSSSGGAGASDGEETVEEEDAGEDPIMEEDEEESAPGTAATSSEVVHLSPPSVRPRPHRTVSGSGSSSDPHSGHGSPVPSMRSSASRGPPAIFTAHKTTHLFGSPLQPHAPSTSSSLSAFDRRTASRPLPQPTQSQQPIRDVFAVKSPKEDGGEWVDEDDDLEGYGGGLGQQSFRNDGNAVAGGAGAGAGTGPMTSPKLADSPVAERVWGGGGGGGASRFEGRYAGLGGAGGGAGGGGRGDEGKWGRHHAEYPTAPTSASSTSSTIESSAPLTPKDYLPPMPSPPPSTTRSSTRKSPSKLKRTDFAVAPIPPFRGAGGERQHSTATAPPTALPPITPSSAVPPSLTKNDRRVSYPSVFATPSVFSVFSLPAPGPPNRPPVPNGITTGLGIEGVGVGAAGSKEALVFERLGEAPSGGKGGRRGSLKRVLVSDEEDQLAPVVQANTLSPLESLADTATSILSASAPASSQHNQHNQHAAGPASSSGVPISSLLSGPASSSATSPSSALEASKAIKEQQQREIDRRREAAGLAAGPAPGSVQAALGKLRAQQQASTGSTSTSTSTAAGGGGLAKRRGHRPPAVATGSSAAPASHRRNASTSHTAPAHDFALHHAPLRSAPAVEIPSVLVGSPLEATFAARAAAAREAPQMRPSASSSGAPPTTSGKKDSRRQSGGSGQNQQQPQPPLVSSSSYYIRPNQPLGPGVAFPPAPAPSTSPKTSTAVGRKDDPKQTGPRLPPISRMTSGSRVPQQQQQQQPPPPPPGLSHSSQSALAHLPGFYPPPPHHLPPYQPHSPLTSAPLGPAPSTPLYPPHPSSASGPGPASKQAFLGLFSTFYDSLSDSRVLTHSLDFQVQRANAVLSTLQQAEGQLEALVEARVGEVRREWEERWTGVEERLARLERSAGLSAADGPAGLEERLARLERLGHLVAAQQQDQSVGQSSRRTSASTDSGVEGGTEGSVTSLSAGGAGSGPGEREDEEMRQA</sequence>
<feature type="compositionally biased region" description="Gly residues" evidence="4">
    <location>
        <begin position="1376"/>
        <end position="1386"/>
    </location>
</feature>
<reference evidence="6 7" key="1">
    <citation type="submission" date="2015-07" db="EMBL/GenBank/DDBJ databases">
        <authorList>
            <person name="Cajimat M.N.B."/>
            <person name="Milazzo M.L."/>
            <person name="Fulhorst C.F."/>
        </authorList>
    </citation>
    <scope>NUCLEOTIDE SEQUENCE [LARGE SCALE GENOMIC DNA]</scope>
    <source>
        <strain evidence="6">Single colony</strain>
    </source>
</reference>
<feature type="compositionally biased region" description="Gly residues" evidence="4">
    <location>
        <begin position="444"/>
        <end position="465"/>
    </location>
</feature>
<feature type="compositionally biased region" description="Polar residues" evidence="4">
    <location>
        <begin position="1657"/>
        <end position="1669"/>
    </location>
</feature>
<evidence type="ECO:0000256" key="2">
    <source>
        <dbReference type="ARBA" id="ARBA00022840"/>
    </source>
</evidence>
<dbReference type="Proteomes" id="UP000199069">
    <property type="component" value="Unassembled WGS sequence"/>
</dbReference>
<feature type="compositionally biased region" description="Low complexity" evidence="4">
    <location>
        <begin position="2006"/>
        <end position="2015"/>
    </location>
</feature>
<dbReference type="GO" id="GO:0005737">
    <property type="term" value="C:cytoplasm"/>
    <property type="evidence" value="ECO:0007669"/>
    <property type="project" value="TreeGrafter"/>
</dbReference>
<feature type="region of interest" description="Disordered" evidence="4">
    <location>
        <begin position="635"/>
        <end position="815"/>
    </location>
</feature>
<evidence type="ECO:0000313" key="6">
    <source>
        <dbReference type="EMBL" id="CTR10625.1"/>
    </source>
</evidence>
<feature type="region of interest" description="Disordered" evidence="4">
    <location>
        <begin position="276"/>
        <end position="311"/>
    </location>
</feature>
<feature type="compositionally biased region" description="Acidic residues" evidence="4">
    <location>
        <begin position="636"/>
        <end position="652"/>
    </location>
</feature>
<feature type="compositionally biased region" description="Polar residues" evidence="4">
    <location>
        <begin position="831"/>
        <end position="843"/>
    </location>
</feature>
<dbReference type="STRING" id="5286.A0A0K3CQ70"/>
<feature type="coiled-coil region" evidence="3">
    <location>
        <begin position="2047"/>
        <end position="2093"/>
    </location>
</feature>
<feature type="compositionally biased region" description="Low complexity" evidence="4">
    <location>
        <begin position="915"/>
        <end position="952"/>
    </location>
</feature>
<feature type="compositionally biased region" description="Polar residues" evidence="4">
    <location>
        <begin position="354"/>
        <end position="363"/>
    </location>
</feature>
<feature type="compositionally biased region" description="Polar residues" evidence="4">
    <location>
        <begin position="1020"/>
        <end position="1031"/>
    </location>
</feature>
<feature type="compositionally biased region" description="Pro residues" evidence="4">
    <location>
        <begin position="1970"/>
        <end position="1983"/>
    </location>
</feature>
<feature type="compositionally biased region" description="Basic and acidic residues" evidence="4">
    <location>
        <begin position="1434"/>
        <end position="1446"/>
    </location>
</feature>
<feature type="region of interest" description="Disordered" evidence="4">
    <location>
        <begin position="831"/>
        <end position="977"/>
    </location>
</feature>
<feature type="compositionally biased region" description="Low complexity" evidence="4">
    <location>
        <begin position="1448"/>
        <end position="1466"/>
    </location>
</feature>
<feature type="compositionally biased region" description="Low complexity" evidence="4">
    <location>
        <begin position="1134"/>
        <end position="1160"/>
    </location>
</feature>
<feature type="compositionally biased region" description="Acidic residues" evidence="4">
    <location>
        <begin position="1206"/>
        <end position="1229"/>
    </location>
</feature>
<evidence type="ECO:0000256" key="1">
    <source>
        <dbReference type="ARBA" id="ARBA00022741"/>
    </source>
</evidence>
<feature type="compositionally biased region" description="Low complexity" evidence="4">
    <location>
        <begin position="1062"/>
        <end position="1072"/>
    </location>
</feature>
<feature type="compositionally biased region" description="Low complexity" evidence="4">
    <location>
        <begin position="1187"/>
        <end position="1199"/>
    </location>
</feature>
<dbReference type="PANTHER" id="PTHR24346:SF110">
    <property type="entry name" value="NON-SPECIFIC SERINE_THREONINE PROTEIN KINASE"/>
    <property type="match status" value="1"/>
</dbReference>
<organism evidence="6 7">
    <name type="scientific">Rhodotorula toruloides</name>
    <name type="common">Yeast</name>
    <name type="synonym">Rhodosporidium toruloides</name>
    <dbReference type="NCBI Taxonomy" id="5286"/>
    <lineage>
        <taxon>Eukaryota</taxon>
        <taxon>Fungi</taxon>
        <taxon>Dikarya</taxon>
        <taxon>Basidiomycota</taxon>
        <taxon>Pucciniomycotina</taxon>
        <taxon>Microbotryomycetes</taxon>
        <taxon>Sporidiobolales</taxon>
        <taxon>Sporidiobolaceae</taxon>
        <taxon>Rhodotorula</taxon>
    </lineage>
</organism>
<dbReference type="PROSITE" id="PS50011">
    <property type="entry name" value="PROTEIN_KINASE_DOM"/>
    <property type="match status" value="1"/>
</dbReference>
<dbReference type="EMBL" id="CWKI01000014">
    <property type="protein sequence ID" value="CTR10625.1"/>
    <property type="molecule type" value="Genomic_DNA"/>
</dbReference>
<dbReference type="GO" id="GO:0004674">
    <property type="term" value="F:protein serine/threonine kinase activity"/>
    <property type="evidence" value="ECO:0007669"/>
    <property type="project" value="TreeGrafter"/>
</dbReference>
<dbReference type="GO" id="GO:0005524">
    <property type="term" value="F:ATP binding"/>
    <property type="evidence" value="ECO:0007669"/>
    <property type="project" value="UniProtKB-KW"/>
</dbReference>
<feature type="compositionally biased region" description="Gly residues" evidence="4">
    <location>
        <begin position="1420"/>
        <end position="1433"/>
    </location>
</feature>
<feature type="region of interest" description="Disordered" evidence="4">
    <location>
        <begin position="1657"/>
        <end position="1795"/>
    </location>
</feature>
<proteinExistence type="predicted"/>
<evidence type="ECO:0000259" key="5">
    <source>
        <dbReference type="PROSITE" id="PS50011"/>
    </source>
</evidence>
<feature type="compositionally biased region" description="Acidic residues" evidence="4">
    <location>
        <begin position="1348"/>
        <end position="1358"/>
    </location>
</feature>
<dbReference type="SMART" id="SM00220">
    <property type="entry name" value="S_TKc"/>
    <property type="match status" value="1"/>
</dbReference>
<feature type="compositionally biased region" description="Pro residues" evidence="4">
    <location>
        <begin position="1993"/>
        <end position="2005"/>
    </location>
</feature>
<dbReference type="InterPro" id="IPR000719">
    <property type="entry name" value="Prot_kinase_dom"/>
</dbReference>
<feature type="domain" description="Protein kinase" evidence="5">
    <location>
        <begin position="21"/>
        <end position="278"/>
    </location>
</feature>
<feature type="compositionally biased region" description="Low complexity" evidence="4">
    <location>
        <begin position="1870"/>
        <end position="1884"/>
    </location>
</feature>
<feature type="region of interest" description="Disordered" evidence="4">
    <location>
        <begin position="354"/>
        <end position="375"/>
    </location>
</feature>
<feature type="compositionally biased region" description="Basic residues" evidence="4">
    <location>
        <begin position="1161"/>
        <end position="1170"/>
    </location>
</feature>
<feature type="compositionally biased region" description="Low complexity" evidence="4">
    <location>
        <begin position="1722"/>
        <end position="1731"/>
    </location>
</feature>
<feature type="compositionally biased region" description="Polar residues" evidence="4">
    <location>
        <begin position="1040"/>
        <end position="1049"/>
    </location>
</feature>
<dbReference type="PANTHER" id="PTHR24346">
    <property type="entry name" value="MAP/MICROTUBULE AFFINITY-REGULATING KINASE"/>
    <property type="match status" value="1"/>
</dbReference>
<feature type="compositionally biased region" description="Low complexity" evidence="4">
    <location>
        <begin position="1256"/>
        <end position="1275"/>
    </location>
</feature>
<dbReference type="Gene3D" id="1.10.510.10">
    <property type="entry name" value="Transferase(Phosphotransferase) domain 1"/>
    <property type="match status" value="1"/>
</dbReference>
<dbReference type="Pfam" id="PF00069">
    <property type="entry name" value="Pkinase"/>
    <property type="match status" value="1"/>
</dbReference>
<dbReference type="FunFam" id="1.10.510.10:FF:000571">
    <property type="entry name" value="Maternal embryonic leucine zipper kinase"/>
    <property type="match status" value="1"/>
</dbReference>
<feature type="compositionally biased region" description="Low complexity" evidence="4">
    <location>
        <begin position="287"/>
        <end position="298"/>
    </location>
</feature>
<dbReference type="PROSITE" id="PS00108">
    <property type="entry name" value="PROTEIN_KINASE_ST"/>
    <property type="match status" value="1"/>
</dbReference>
<dbReference type="CDD" id="cd14003">
    <property type="entry name" value="STKc_AMPK-like"/>
    <property type="match status" value="1"/>
</dbReference>